<dbReference type="GO" id="GO:0005524">
    <property type="term" value="F:ATP binding"/>
    <property type="evidence" value="ECO:0007669"/>
    <property type="project" value="InterPro"/>
</dbReference>
<proteinExistence type="predicted"/>
<dbReference type="SMART" id="SM00382">
    <property type="entry name" value="AAA"/>
    <property type="match status" value="1"/>
</dbReference>
<name>A0A0G4K4K0_9SPIR</name>
<dbReference type="AlphaFoldDB" id="A0A0G4K4K0"/>
<dbReference type="RefSeq" id="WP_048593688.1">
    <property type="nucleotide sequence ID" value="NZ_CVLB01000001.1"/>
</dbReference>
<dbReference type="SUPFAM" id="SSF52540">
    <property type="entry name" value="P-loop containing nucleoside triphosphate hydrolases"/>
    <property type="match status" value="1"/>
</dbReference>
<gene>
    <name evidence="2" type="ORF">BRSU_0567</name>
</gene>
<dbReference type="Pfam" id="PF13304">
    <property type="entry name" value="AAA_21"/>
    <property type="match status" value="1"/>
</dbReference>
<organism evidence="2 3">
    <name type="scientific">Brachyspira suanatina</name>
    <dbReference type="NCBI Taxonomy" id="381802"/>
    <lineage>
        <taxon>Bacteria</taxon>
        <taxon>Pseudomonadati</taxon>
        <taxon>Spirochaetota</taxon>
        <taxon>Spirochaetia</taxon>
        <taxon>Brachyspirales</taxon>
        <taxon>Brachyspiraceae</taxon>
        <taxon>Brachyspira</taxon>
    </lineage>
</organism>
<reference evidence="3" key="1">
    <citation type="submission" date="2015-04" db="EMBL/GenBank/DDBJ databases">
        <authorList>
            <person name="Mushtaq Mamoona"/>
        </authorList>
    </citation>
    <scope>NUCLEOTIDE SEQUENCE [LARGE SCALE GENOMIC DNA]</scope>
    <source>
        <strain evidence="3">AN4859/03</strain>
    </source>
</reference>
<dbReference type="EMBL" id="CVLB01000001">
    <property type="protein sequence ID" value="CRF32090.1"/>
    <property type="molecule type" value="Genomic_DNA"/>
</dbReference>
<dbReference type="OrthoDB" id="305333at2"/>
<dbReference type="InterPro" id="IPR027417">
    <property type="entry name" value="P-loop_NTPase"/>
</dbReference>
<accession>A0A0G4K4K0</accession>
<dbReference type="InterPro" id="IPR003959">
    <property type="entry name" value="ATPase_AAA_core"/>
</dbReference>
<dbReference type="InterPro" id="IPR003593">
    <property type="entry name" value="AAA+_ATPase"/>
</dbReference>
<dbReference type="Proteomes" id="UP000043763">
    <property type="component" value="Unassembled WGS sequence"/>
</dbReference>
<sequence>MFTYVKLKNYKSLVDFEVDLTSSKNNPKKMIIIYGENGAGKTNFINAFFTLFDTLNTKIYKTVLDKFMLEKMKNKDDEKELELLINKMLKENLKILDNITDIIEETKTIGSKDNMILEFGFKLDGKNGLYHIETDHKGIVKEKLEYVLDKNKTKYFELSNNNKENYINPSLFKSDKYLNEIKDLVDKFWGKHSFLSILLFEKKEKNKQYISKNINKNIFDVIKYFLSMSIYMKNSSNIEKGKISIDKKFIPRMYNGSIKINEEKKLNHTEKILNNFFTAIYSDIKEVYYKKEIKDNKLHYNLFIKKQIYGKIIDIDFKLESRGTQKLLDLFQLIISSTKKNNVVAIDELDSGIHDILTASILKSLFADIKGQFILTTHNTTILESDIKKECIYIFNIDSEGKKILVPITDYENEHPNINFRKRYLKGIYYGIPIVSDIDFKDILEE</sequence>
<dbReference type="PANTHER" id="PTHR40396">
    <property type="entry name" value="ATPASE-LIKE PROTEIN"/>
    <property type="match status" value="1"/>
</dbReference>
<dbReference type="Gene3D" id="3.40.50.300">
    <property type="entry name" value="P-loop containing nucleotide triphosphate hydrolases"/>
    <property type="match status" value="1"/>
</dbReference>
<evidence type="ECO:0000259" key="1">
    <source>
        <dbReference type="SMART" id="SM00382"/>
    </source>
</evidence>
<dbReference type="GO" id="GO:0016887">
    <property type="term" value="F:ATP hydrolysis activity"/>
    <property type="evidence" value="ECO:0007669"/>
    <property type="project" value="InterPro"/>
</dbReference>
<evidence type="ECO:0000313" key="2">
    <source>
        <dbReference type="EMBL" id="CRF32090.1"/>
    </source>
</evidence>
<dbReference type="PANTHER" id="PTHR40396:SF1">
    <property type="entry name" value="ATPASE AAA-TYPE CORE DOMAIN-CONTAINING PROTEIN"/>
    <property type="match status" value="1"/>
</dbReference>
<protein>
    <submittedName>
        <fullName evidence="2">Transporter</fullName>
    </submittedName>
</protein>
<keyword evidence="3" id="KW-1185">Reference proteome</keyword>
<feature type="domain" description="AAA+ ATPase" evidence="1">
    <location>
        <begin position="27"/>
        <end position="398"/>
    </location>
</feature>
<evidence type="ECO:0000313" key="3">
    <source>
        <dbReference type="Proteomes" id="UP000043763"/>
    </source>
</evidence>